<reference evidence="3" key="1">
    <citation type="submission" date="2013-04" db="EMBL/GenBank/DDBJ databases">
        <authorList>
            <person name="Qu J."/>
            <person name="Murali S.C."/>
            <person name="Bandaranaike D."/>
            <person name="Bellair M."/>
            <person name="Blankenburg K."/>
            <person name="Chao H."/>
            <person name="Dinh H."/>
            <person name="Doddapaneni H."/>
            <person name="Downs B."/>
            <person name="Dugan-Rocha S."/>
            <person name="Elkadiri S."/>
            <person name="Gnanaolivu R.D."/>
            <person name="Hernandez B."/>
            <person name="Javaid M."/>
            <person name="Jayaseelan J.C."/>
            <person name="Lee S."/>
            <person name="Li M."/>
            <person name="Ming W."/>
            <person name="Munidasa M."/>
            <person name="Muniz J."/>
            <person name="Nguyen L."/>
            <person name="Ongeri F."/>
            <person name="Osuji N."/>
            <person name="Pu L.-L."/>
            <person name="Puazo M."/>
            <person name="Qu C."/>
            <person name="Quiroz J."/>
            <person name="Raj R."/>
            <person name="Weissenberger G."/>
            <person name="Xin Y."/>
            <person name="Zou X."/>
            <person name="Han Y."/>
            <person name="Richards S."/>
            <person name="Worley K."/>
            <person name="Muzny D."/>
            <person name="Gibbs R."/>
        </authorList>
    </citation>
    <scope>NUCLEOTIDE SEQUENCE</scope>
    <source>
        <strain evidence="3">Sampled in the wild</strain>
    </source>
</reference>
<dbReference type="EMBL" id="KZ309063">
    <property type="protein sequence ID" value="KAG8236704.1"/>
    <property type="molecule type" value="Genomic_DNA"/>
</dbReference>
<feature type="compositionally biased region" description="Polar residues" evidence="2">
    <location>
        <begin position="446"/>
        <end position="466"/>
    </location>
</feature>
<sequence length="984" mass="108837">MASGALLEDSPQRLGEGLRQEVGPGGALKVHSDKPHLVSIGGGRLSTAVTLMPIPEGCMICIGRSNFFRFNHPAEAQLIKSILNKRISGVPVNQFMPVSGIESEECFQLDKPPSCGDQKPPLAPRNGTIGSGGGKWKTEDVPKNVTGSPIQQPMQSDVHSSPHAQKVQNERLRDQEVQRREQLRLEEILSMCAEYERQVEWEKEHIDSEKPRMCEQRWNTIGPSGIPWQQRVSTSSGGRERGVGERSRPTPTPSPGSSTTSANSSSSSSSSTSSTSPCQQLPPMPNSPTTPSVHQNRIKTNGSLPRDKRLQSSNGRACSPVMQRANSGNQARSPDEDSSRIFNFDVSSIPLPPNKIVLSNRSSNSLPRHFGGCPREVIASGDERRMNGAAYQCNSPSPQTSPTSTTPYPTYPQSPRTRIRTIAASKNVRGCCEGENRHPSGLEESVSPSHQKSKNSSVVDSRSYSAVQGFGGTLPRSSVPSSRDHLTRHEGASCQNNGLRGLADCNGTTGARGKPVQEEAEELKRERGKLLVALAAIKRKINDIERQREEALRELEMEQALLEGELSAVTVRVQEEEAMVKKLSKELNYFEKKTIEERELTYSQMSESQTRVEEANDEIISNKDPDKVEALREQLKHHQEILEAERKTYEDMEFHQLEREASWEVSREELSRDLSEVESRLKSRRHRMDQLERAREQAALAAEEESMKLKAQQELLVSRLDEGRRRLKTVEKRMQELSRQGVMAASWECSPDASSDPDESPPSSSAESSNPTPERHPTESVGLQGLDLLNGLAQGNPHRKQSQDDLDRISRVTSGAPIDVSNGGSLGRRTLESLKTIERNRQIHLVQQGSQVIEEERRRVEELKRRAQDEVRAKWEEERLRQRAPTPPPTPSITSANGGQSEGSTSRENRVINCRSLNSVGSEEDSSIAGSDVPTESASSEDGNKNRSNLVHGATAKENVESKMDDSTGQKSPMRISIANIDLR</sequence>
<name>A0A8K0PAN0_LADFU</name>
<feature type="compositionally biased region" description="Polar residues" evidence="2">
    <location>
        <begin position="289"/>
        <end position="303"/>
    </location>
</feature>
<dbReference type="InterPro" id="IPR052212">
    <property type="entry name" value="PH-like_domain"/>
</dbReference>
<protein>
    <submittedName>
        <fullName evidence="3">Uncharacterized protein</fullName>
    </submittedName>
</protein>
<feature type="compositionally biased region" description="Polar residues" evidence="2">
    <location>
        <begin position="934"/>
        <end position="949"/>
    </location>
</feature>
<evidence type="ECO:0000256" key="2">
    <source>
        <dbReference type="SAM" id="MobiDB-lite"/>
    </source>
</evidence>
<dbReference type="PANTHER" id="PTHR12156:SF5">
    <property type="entry name" value="FI18040P1"/>
    <property type="match status" value="1"/>
</dbReference>
<dbReference type="OrthoDB" id="6020705at2759"/>
<feature type="region of interest" description="Disordered" evidence="2">
    <location>
        <begin position="428"/>
        <end position="495"/>
    </location>
</feature>
<keyword evidence="4" id="KW-1185">Reference proteome</keyword>
<reference evidence="3" key="2">
    <citation type="submission" date="2017-10" db="EMBL/GenBank/DDBJ databases">
        <title>Ladona fulva Genome sequencing and assembly.</title>
        <authorList>
            <person name="Murali S."/>
            <person name="Richards S."/>
            <person name="Bandaranaike D."/>
            <person name="Bellair M."/>
            <person name="Blankenburg K."/>
            <person name="Chao H."/>
            <person name="Dinh H."/>
            <person name="Doddapaneni H."/>
            <person name="Dugan-Rocha S."/>
            <person name="Elkadiri S."/>
            <person name="Gnanaolivu R."/>
            <person name="Hernandez B."/>
            <person name="Skinner E."/>
            <person name="Javaid M."/>
            <person name="Lee S."/>
            <person name="Li M."/>
            <person name="Ming W."/>
            <person name="Munidasa M."/>
            <person name="Muniz J."/>
            <person name="Nguyen L."/>
            <person name="Hughes D."/>
            <person name="Osuji N."/>
            <person name="Pu L.-L."/>
            <person name="Puazo M."/>
            <person name="Qu C."/>
            <person name="Quiroz J."/>
            <person name="Raj R."/>
            <person name="Weissenberger G."/>
            <person name="Xin Y."/>
            <person name="Zou X."/>
            <person name="Han Y."/>
            <person name="Worley K."/>
            <person name="Muzny D."/>
            <person name="Gibbs R."/>
        </authorList>
    </citation>
    <scope>NUCLEOTIDE SEQUENCE</scope>
    <source>
        <strain evidence="3">Sampled in the wild</strain>
    </source>
</reference>
<feature type="coiled-coil region" evidence="1">
    <location>
        <begin position="520"/>
        <end position="593"/>
    </location>
</feature>
<dbReference type="Proteomes" id="UP000792457">
    <property type="component" value="Unassembled WGS sequence"/>
</dbReference>
<feature type="compositionally biased region" description="Low complexity" evidence="2">
    <location>
        <begin position="255"/>
        <end position="277"/>
    </location>
</feature>
<feature type="region of interest" description="Disordered" evidence="2">
    <location>
        <begin position="392"/>
        <end position="414"/>
    </location>
</feature>
<feature type="compositionally biased region" description="Low complexity" evidence="2">
    <location>
        <begin position="395"/>
        <end position="414"/>
    </location>
</feature>
<feature type="region of interest" description="Disordered" evidence="2">
    <location>
        <begin position="216"/>
        <end position="339"/>
    </location>
</feature>
<gene>
    <name evidence="3" type="ORF">J437_LFUL017159</name>
</gene>
<proteinExistence type="predicted"/>
<dbReference type="AlphaFoldDB" id="A0A8K0PAN0"/>
<feature type="compositionally biased region" description="Polar residues" evidence="2">
    <location>
        <begin position="892"/>
        <end position="904"/>
    </location>
</feature>
<feature type="region of interest" description="Disordered" evidence="2">
    <location>
        <begin position="735"/>
        <end position="780"/>
    </location>
</feature>
<keyword evidence="1" id="KW-0175">Coiled coil</keyword>
<feature type="compositionally biased region" description="Basic and acidic residues" evidence="2">
    <location>
        <begin position="863"/>
        <end position="881"/>
    </location>
</feature>
<feature type="compositionally biased region" description="Polar residues" evidence="2">
    <location>
        <begin position="145"/>
        <end position="167"/>
    </location>
</feature>
<accession>A0A8K0PAN0</accession>
<feature type="compositionally biased region" description="Basic and acidic residues" evidence="2">
    <location>
        <begin position="432"/>
        <end position="441"/>
    </location>
</feature>
<evidence type="ECO:0000313" key="4">
    <source>
        <dbReference type="Proteomes" id="UP000792457"/>
    </source>
</evidence>
<feature type="region of interest" description="Disordered" evidence="2">
    <location>
        <begin position="789"/>
        <end position="808"/>
    </location>
</feature>
<feature type="compositionally biased region" description="Basic and acidic residues" evidence="2">
    <location>
        <begin position="168"/>
        <end position="177"/>
    </location>
</feature>
<evidence type="ECO:0000256" key="1">
    <source>
        <dbReference type="SAM" id="Coils"/>
    </source>
</evidence>
<feature type="compositionally biased region" description="Basic and acidic residues" evidence="2">
    <location>
        <begin position="238"/>
        <end position="248"/>
    </location>
</feature>
<dbReference type="PANTHER" id="PTHR12156">
    <property type="entry name" value="PLECKSTRIN HOMOLOGY-LIKE DOMAIN, FAMILY B, MEMBER 3"/>
    <property type="match status" value="1"/>
</dbReference>
<evidence type="ECO:0000313" key="3">
    <source>
        <dbReference type="EMBL" id="KAG8236704.1"/>
    </source>
</evidence>
<feature type="region of interest" description="Disordered" evidence="2">
    <location>
        <begin position="113"/>
        <end position="177"/>
    </location>
</feature>
<comment type="caution">
    <text evidence="3">The sequence shown here is derived from an EMBL/GenBank/DDBJ whole genome shotgun (WGS) entry which is preliminary data.</text>
</comment>
<feature type="compositionally biased region" description="Basic and acidic residues" evidence="2">
    <location>
        <begin position="482"/>
        <end position="491"/>
    </location>
</feature>
<feature type="region of interest" description="Disordered" evidence="2">
    <location>
        <begin position="863"/>
        <end position="984"/>
    </location>
</feature>
<feature type="compositionally biased region" description="Basic and acidic residues" evidence="2">
    <location>
        <begin position="958"/>
        <end position="968"/>
    </location>
</feature>
<organism evidence="3 4">
    <name type="scientific">Ladona fulva</name>
    <name type="common">Scarce chaser dragonfly</name>
    <name type="synonym">Libellula fulva</name>
    <dbReference type="NCBI Taxonomy" id="123851"/>
    <lineage>
        <taxon>Eukaryota</taxon>
        <taxon>Metazoa</taxon>
        <taxon>Ecdysozoa</taxon>
        <taxon>Arthropoda</taxon>
        <taxon>Hexapoda</taxon>
        <taxon>Insecta</taxon>
        <taxon>Pterygota</taxon>
        <taxon>Palaeoptera</taxon>
        <taxon>Odonata</taxon>
        <taxon>Epiprocta</taxon>
        <taxon>Anisoptera</taxon>
        <taxon>Libelluloidea</taxon>
        <taxon>Libellulidae</taxon>
        <taxon>Ladona</taxon>
    </lineage>
</organism>